<evidence type="ECO:0000259" key="10">
    <source>
        <dbReference type="PROSITE" id="PS51916"/>
    </source>
</evidence>
<feature type="region of interest" description="Disordered" evidence="9">
    <location>
        <begin position="164"/>
        <end position="184"/>
    </location>
</feature>
<keyword evidence="13" id="KW-1185">Reference proteome</keyword>
<name>A0A3P6UJJ7_LITSI</name>
<dbReference type="OMA" id="SNQRHFF"/>
<dbReference type="InterPro" id="IPR032368">
    <property type="entry name" value="RPN13_DEUBAD"/>
</dbReference>
<reference evidence="12 13" key="1">
    <citation type="submission" date="2018-08" db="EMBL/GenBank/DDBJ databases">
        <authorList>
            <person name="Laetsch R D."/>
            <person name="Stevens L."/>
            <person name="Kumar S."/>
            <person name="Blaxter L. M."/>
        </authorList>
    </citation>
    <scope>NUCLEOTIDE SEQUENCE [LARGE SCALE GENOMIC DNA]</scope>
</reference>
<evidence type="ECO:0000256" key="6">
    <source>
        <dbReference type="ARBA" id="ARBA00023242"/>
    </source>
</evidence>
<evidence type="ECO:0000259" key="11">
    <source>
        <dbReference type="PROSITE" id="PS51917"/>
    </source>
</evidence>
<dbReference type="FunFam" id="2.30.29.70:FF:000001">
    <property type="entry name" value="Proteasomal ubiquitin receptor ADRM1"/>
    <property type="match status" value="1"/>
</dbReference>
<evidence type="ECO:0000256" key="8">
    <source>
        <dbReference type="ARBA" id="ARBA00070663"/>
    </source>
</evidence>
<evidence type="ECO:0000313" key="13">
    <source>
        <dbReference type="Proteomes" id="UP000277928"/>
    </source>
</evidence>
<protein>
    <recommendedName>
        <fullName evidence="8">Proteasomal ubiquitin receptor ADRM1 homolog</fullName>
    </recommendedName>
</protein>
<dbReference type="OrthoDB" id="340431at2759"/>
<dbReference type="PANTHER" id="PTHR12225:SF0">
    <property type="entry name" value="PROTEASOMAL UBIQUITIN RECEPTOR ADRM1"/>
    <property type="match status" value="1"/>
</dbReference>
<feature type="domain" description="DEUBAD" evidence="10">
    <location>
        <begin position="300"/>
        <end position="411"/>
    </location>
</feature>
<dbReference type="AlphaFoldDB" id="A0A3P6UJJ7"/>
<evidence type="ECO:0000256" key="1">
    <source>
        <dbReference type="ARBA" id="ARBA00004123"/>
    </source>
</evidence>
<dbReference type="Gene3D" id="2.30.29.70">
    <property type="entry name" value="Proteasomal ubiquitin receptor Rpn13/ADRM1"/>
    <property type="match status" value="1"/>
</dbReference>
<feature type="region of interest" description="Disordered" evidence="9">
    <location>
        <begin position="413"/>
        <end position="448"/>
    </location>
</feature>
<dbReference type="GO" id="GO:0070628">
    <property type="term" value="F:proteasome binding"/>
    <property type="evidence" value="ECO:0007669"/>
    <property type="project" value="TreeGrafter"/>
</dbReference>
<evidence type="ECO:0000256" key="2">
    <source>
        <dbReference type="ARBA" id="ARBA00004496"/>
    </source>
</evidence>
<evidence type="ECO:0000256" key="9">
    <source>
        <dbReference type="SAM" id="MobiDB-lite"/>
    </source>
</evidence>
<comment type="subcellular location">
    <subcellularLocation>
        <location evidence="2">Cytoplasm</location>
    </subcellularLocation>
    <subcellularLocation>
        <location evidence="1">Nucleus</location>
    </subcellularLocation>
</comment>
<dbReference type="EMBL" id="UYRX01000290">
    <property type="protein sequence ID" value="VDK79388.1"/>
    <property type="molecule type" value="Genomic_DNA"/>
</dbReference>
<dbReference type="STRING" id="42156.A0A3P6UJJ7"/>
<dbReference type="InterPro" id="IPR044868">
    <property type="entry name" value="Rpn13/ADRM1_Pru"/>
</dbReference>
<dbReference type="InterPro" id="IPR038108">
    <property type="entry name" value="RPN13_DEUBAD_sf"/>
</dbReference>
<dbReference type="PROSITE" id="PS51916">
    <property type="entry name" value="DEUBAD"/>
    <property type="match status" value="1"/>
</dbReference>
<evidence type="ECO:0000256" key="4">
    <source>
        <dbReference type="ARBA" id="ARBA00022490"/>
    </source>
</evidence>
<feature type="compositionally biased region" description="Low complexity" evidence="9">
    <location>
        <begin position="175"/>
        <end position="184"/>
    </location>
</feature>
<dbReference type="GO" id="GO:0008541">
    <property type="term" value="C:proteasome regulatory particle, lid subcomplex"/>
    <property type="evidence" value="ECO:0007669"/>
    <property type="project" value="TreeGrafter"/>
</dbReference>
<dbReference type="Pfam" id="PF04683">
    <property type="entry name" value="Rpn13_ADRM1_Pru"/>
    <property type="match status" value="1"/>
</dbReference>
<sequence length="448" mass="48691">MFYLNKGIELLFPVSLLFIFGGFIYSKSFDKGISLKLYNMSVMFANSRTNQANNGYLVEFKAGRSNLQAGSTVDRRKVVADKTKGLVFIKQSSDQLMHFCWKNRETGAVVDDLIIFPGDTEFLRVKECTDGRVYMLKFKSTDEKRLFWMQDGKTDKDDENCKKVNETLNNPPAPRAAARGGTDRAGASSFGTLAALGSAGADGELGALGNLDQSQLMQLLSLMNHTNSTSASEATNLLPQLPLVTDAPPITSKESGTTSTQSATPSNTPASGIVPGKSSSNAVQLSQLKEIIASITPLDGSGRKIPIDFTDVLCSADKINDVVVKYAERLVPHLPSQEPIYNSQEELQQTLRTPQFRQAADIFGHALQTGQLAPVLRQFGIDENIATAAGNGDMIAWATQFTASETGKVAKIETSSHPGMESDVEDEETNEKAVREAENKSDDHMDLD</sequence>
<evidence type="ECO:0000256" key="7">
    <source>
        <dbReference type="ARBA" id="ARBA00054744"/>
    </source>
</evidence>
<dbReference type="PANTHER" id="PTHR12225">
    <property type="entry name" value="ADHESION REGULATING MOLECULE 1 110 KDA CELL MEMBRANE GLYCOPROTEIN"/>
    <property type="match status" value="1"/>
</dbReference>
<dbReference type="CDD" id="cd13314">
    <property type="entry name" value="PH_Rpn13"/>
    <property type="match status" value="1"/>
</dbReference>
<feature type="domain" description="Pru" evidence="11">
    <location>
        <begin position="52"/>
        <end position="171"/>
    </location>
</feature>
<evidence type="ECO:0000256" key="5">
    <source>
        <dbReference type="ARBA" id="ARBA00022942"/>
    </source>
</evidence>
<feature type="compositionally biased region" description="Polar residues" evidence="9">
    <location>
        <begin position="252"/>
        <end position="270"/>
    </location>
</feature>
<dbReference type="Gene3D" id="1.10.2020.20">
    <property type="match status" value="1"/>
</dbReference>
<gene>
    <name evidence="12" type="ORF">NLS_LOCUS4492</name>
</gene>
<keyword evidence="6" id="KW-0539">Nucleus</keyword>
<evidence type="ECO:0000256" key="3">
    <source>
        <dbReference type="ARBA" id="ARBA00009216"/>
    </source>
</evidence>
<proteinExistence type="inferred from homology"/>
<dbReference type="InterPro" id="IPR038633">
    <property type="entry name" value="Rpn13/ADRM1_Pru_sf"/>
</dbReference>
<feature type="compositionally biased region" description="Basic and acidic residues" evidence="9">
    <location>
        <begin position="430"/>
        <end position="448"/>
    </location>
</feature>
<evidence type="ECO:0000313" key="12">
    <source>
        <dbReference type="EMBL" id="VDK79388.1"/>
    </source>
</evidence>
<dbReference type="PROSITE" id="PS51917">
    <property type="entry name" value="PRU"/>
    <property type="match status" value="1"/>
</dbReference>
<dbReference type="GO" id="GO:0005634">
    <property type="term" value="C:nucleus"/>
    <property type="evidence" value="ECO:0007669"/>
    <property type="project" value="UniProtKB-SubCell"/>
</dbReference>
<organism evidence="12 13">
    <name type="scientific">Litomosoides sigmodontis</name>
    <name type="common">Filarial nematode worm</name>
    <dbReference type="NCBI Taxonomy" id="42156"/>
    <lineage>
        <taxon>Eukaryota</taxon>
        <taxon>Metazoa</taxon>
        <taxon>Ecdysozoa</taxon>
        <taxon>Nematoda</taxon>
        <taxon>Chromadorea</taxon>
        <taxon>Rhabditida</taxon>
        <taxon>Spirurina</taxon>
        <taxon>Spiruromorpha</taxon>
        <taxon>Filarioidea</taxon>
        <taxon>Onchocercidae</taxon>
        <taxon>Litomosoides</taxon>
    </lineage>
</organism>
<dbReference type="Pfam" id="PF16550">
    <property type="entry name" value="RPN13_C"/>
    <property type="match status" value="1"/>
</dbReference>
<feature type="region of interest" description="Disordered" evidence="9">
    <location>
        <begin position="246"/>
        <end position="278"/>
    </location>
</feature>
<dbReference type="InterPro" id="IPR006773">
    <property type="entry name" value="Rpn13/ADRM1"/>
</dbReference>
<comment type="similarity">
    <text evidence="3">Belongs to the ADRM1 family.</text>
</comment>
<dbReference type="GO" id="GO:0061133">
    <property type="term" value="F:endopeptidase activator activity"/>
    <property type="evidence" value="ECO:0007669"/>
    <property type="project" value="TreeGrafter"/>
</dbReference>
<comment type="function">
    <text evidence="7">May function as a proteasomal ubiquitin receptor. May promote the deubiquitinating activity associated with the 26S proteasome.</text>
</comment>
<dbReference type="GO" id="GO:0005737">
    <property type="term" value="C:cytoplasm"/>
    <property type="evidence" value="ECO:0007669"/>
    <property type="project" value="UniProtKB-SubCell"/>
</dbReference>
<keyword evidence="5" id="KW-0647">Proteasome</keyword>
<accession>A0A3P6UJJ7</accession>
<dbReference type="InterPro" id="IPR044867">
    <property type="entry name" value="DEUBAD_dom"/>
</dbReference>
<keyword evidence="4" id="KW-0963">Cytoplasm</keyword>
<dbReference type="Proteomes" id="UP000277928">
    <property type="component" value="Unassembled WGS sequence"/>
</dbReference>